<evidence type="ECO:0000256" key="1">
    <source>
        <dbReference type="ARBA" id="ARBA00001947"/>
    </source>
</evidence>
<dbReference type="Gene3D" id="3.40.10.10">
    <property type="entry name" value="DNA Methylphosphotriester Repair Domain"/>
    <property type="match status" value="1"/>
</dbReference>
<evidence type="ECO:0000259" key="12">
    <source>
        <dbReference type="PROSITE" id="PS01124"/>
    </source>
</evidence>
<dbReference type="InterPro" id="IPR004026">
    <property type="entry name" value="Ada_DNA_repair_Zn-bd"/>
</dbReference>
<dbReference type="InterPro" id="IPR009057">
    <property type="entry name" value="Homeodomain-like_sf"/>
</dbReference>
<dbReference type="SUPFAM" id="SSF57884">
    <property type="entry name" value="Ada DNA repair protein, N-terminal domain (N-Ada 10)"/>
    <property type="match status" value="1"/>
</dbReference>
<dbReference type="InterPro" id="IPR035451">
    <property type="entry name" value="Ada-like_dom_sf"/>
</dbReference>
<evidence type="ECO:0000256" key="8">
    <source>
        <dbReference type="ARBA" id="ARBA00023125"/>
    </source>
</evidence>
<dbReference type="Proteomes" id="UP000809621">
    <property type="component" value="Unassembled WGS sequence"/>
</dbReference>
<gene>
    <name evidence="13" type="ORF">JQC93_12255</name>
</gene>
<keyword evidence="11" id="KW-0234">DNA repair</keyword>
<dbReference type="Gene3D" id="3.30.310.20">
    <property type="entry name" value="DNA-3-methyladenine glycosylase AlkA, N-terminal domain"/>
    <property type="match status" value="1"/>
</dbReference>
<evidence type="ECO:0000256" key="10">
    <source>
        <dbReference type="ARBA" id="ARBA00023163"/>
    </source>
</evidence>
<dbReference type="Pfam" id="PF06029">
    <property type="entry name" value="AlkA_N"/>
    <property type="match status" value="1"/>
</dbReference>
<dbReference type="Pfam" id="PF02805">
    <property type="entry name" value="Ada_Zn_binding"/>
    <property type="match status" value="1"/>
</dbReference>
<evidence type="ECO:0000256" key="7">
    <source>
        <dbReference type="ARBA" id="ARBA00023015"/>
    </source>
</evidence>
<dbReference type="PANTHER" id="PTHR43003:SF13">
    <property type="entry name" value="DNA-3-METHYLADENINE GLYCOSYLASE 2"/>
    <property type="match status" value="1"/>
</dbReference>
<dbReference type="Pfam" id="PF12833">
    <property type="entry name" value="HTH_18"/>
    <property type="match status" value="1"/>
</dbReference>
<dbReference type="RefSeq" id="WP_205158732.1">
    <property type="nucleotide sequence ID" value="NZ_JAFEUM010000004.1"/>
</dbReference>
<keyword evidence="6" id="KW-0862">Zinc</keyword>
<keyword evidence="2" id="KW-0489">Methyltransferase</keyword>
<feature type="domain" description="HTH araC/xylS-type" evidence="12">
    <location>
        <begin position="92"/>
        <end position="190"/>
    </location>
</feature>
<comment type="cofactor">
    <cofactor evidence="1">
        <name>Zn(2+)</name>
        <dbReference type="ChEBI" id="CHEBI:29105"/>
    </cofactor>
</comment>
<dbReference type="PANTHER" id="PTHR43003">
    <property type="entry name" value="DNA-3-METHYLADENINE GLYCOSYLASE"/>
    <property type="match status" value="1"/>
</dbReference>
<dbReference type="SMART" id="SM00342">
    <property type="entry name" value="HTH_ARAC"/>
    <property type="match status" value="1"/>
</dbReference>
<evidence type="ECO:0000256" key="11">
    <source>
        <dbReference type="ARBA" id="ARBA00023204"/>
    </source>
</evidence>
<evidence type="ECO:0000313" key="13">
    <source>
        <dbReference type="EMBL" id="MBM7037178.1"/>
    </source>
</evidence>
<dbReference type="SUPFAM" id="SSF48150">
    <property type="entry name" value="DNA-glycosylase"/>
    <property type="match status" value="1"/>
</dbReference>
<dbReference type="InterPro" id="IPR018062">
    <property type="entry name" value="HTH_AraC-typ_CS"/>
</dbReference>
<evidence type="ECO:0000313" key="14">
    <source>
        <dbReference type="Proteomes" id="UP000809621"/>
    </source>
</evidence>
<protein>
    <submittedName>
        <fullName evidence="13">DNA-3-methyladenine glycosylase 2 family protein</fullName>
    </submittedName>
</protein>
<dbReference type="Gene3D" id="1.10.10.60">
    <property type="entry name" value="Homeodomain-like"/>
    <property type="match status" value="1"/>
</dbReference>
<dbReference type="InterPro" id="IPR018060">
    <property type="entry name" value="HTH_AraC"/>
</dbReference>
<comment type="caution">
    <text evidence="13">The sequence shown here is derived from an EMBL/GenBank/DDBJ whole genome shotgun (WGS) entry which is preliminary data.</text>
</comment>
<dbReference type="SMART" id="SM01009">
    <property type="entry name" value="AlkA_N"/>
    <property type="match status" value="1"/>
</dbReference>
<evidence type="ECO:0000256" key="2">
    <source>
        <dbReference type="ARBA" id="ARBA00022603"/>
    </source>
</evidence>
<dbReference type="PROSITE" id="PS00041">
    <property type="entry name" value="HTH_ARAC_FAMILY_1"/>
    <property type="match status" value="1"/>
</dbReference>
<dbReference type="PROSITE" id="PS01124">
    <property type="entry name" value="HTH_ARAC_FAMILY_2"/>
    <property type="match status" value="1"/>
</dbReference>
<name>A0ABS2HLU0_9VIBR</name>
<keyword evidence="14" id="KW-1185">Reference proteome</keyword>
<evidence type="ECO:0000256" key="6">
    <source>
        <dbReference type="ARBA" id="ARBA00022833"/>
    </source>
</evidence>
<dbReference type="InterPro" id="IPR051912">
    <property type="entry name" value="Alkylbase_DNA_Glycosylase/TA"/>
</dbReference>
<reference evidence="13 14" key="1">
    <citation type="submission" date="2021-02" db="EMBL/GenBank/DDBJ databases">
        <authorList>
            <person name="Park J.-S."/>
        </authorList>
    </citation>
    <scope>NUCLEOTIDE SEQUENCE [LARGE SCALE GENOMIC DNA]</scope>
    <source>
        <strain evidence="13 14">188UL20-2</strain>
    </source>
</reference>
<accession>A0ABS2HLU0</accession>
<keyword evidence="4" id="KW-0479">Metal-binding</keyword>
<proteinExistence type="predicted"/>
<dbReference type="SUPFAM" id="SSF46689">
    <property type="entry name" value="Homeodomain-like"/>
    <property type="match status" value="2"/>
</dbReference>
<evidence type="ECO:0000256" key="9">
    <source>
        <dbReference type="ARBA" id="ARBA00023159"/>
    </source>
</evidence>
<dbReference type="SUPFAM" id="SSF55945">
    <property type="entry name" value="TATA-box binding protein-like"/>
    <property type="match status" value="1"/>
</dbReference>
<sequence length="454" mass="51909">MTDNIVHYNADQFKQARLARDKRFDGRFFVAVKTTHIFCRPICPATLPKEENVEYFIDRAQAVQAGYRPCLRCRPDSAPHSNAWNGTETTLSRAVSLIQQGILHTHSLTQLSDKLGISDRYLRQLFDHYLGMSPKQYALNHQLLFAKQLLHSSNLSVTDIGYASGFNSIRRFNDAFKKTLKLTPSELRRTPHSHLVRSILIPFQGTLNWSHMMDFYRLRVISGIESVENDIYARHCQLGESNVFFKLSPYDNKHIQMQFELDDISQLQQLVNKVRQMFDLDANTSVIEDHLRHIDPDLVQTTGLRIPGVWSQWEAGVRAILGQQVSVKGAITQLNRFIAGFSQQNKPLQFPTPLQVAKSDLNFMRLPQARKDTLVRLAQFLVEAPDAPVKSWLEIKGIGPWTVNYATLRSQSDPDCYLEGDLIVKKVSQRFPNLNGKTASPWGSYATFHLWNLA</sequence>
<dbReference type="InterPro" id="IPR037046">
    <property type="entry name" value="AlkA_N_sf"/>
</dbReference>
<dbReference type="EMBL" id="JAFEUM010000004">
    <property type="protein sequence ID" value="MBM7037178.1"/>
    <property type="molecule type" value="Genomic_DNA"/>
</dbReference>
<keyword evidence="9" id="KW-0010">Activator</keyword>
<evidence type="ECO:0000256" key="4">
    <source>
        <dbReference type="ARBA" id="ARBA00022723"/>
    </source>
</evidence>
<keyword evidence="5" id="KW-0227">DNA damage</keyword>
<dbReference type="InterPro" id="IPR011257">
    <property type="entry name" value="DNA_glycosylase"/>
</dbReference>
<keyword evidence="10" id="KW-0804">Transcription</keyword>
<evidence type="ECO:0000256" key="5">
    <source>
        <dbReference type="ARBA" id="ARBA00022763"/>
    </source>
</evidence>
<dbReference type="InterPro" id="IPR010316">
    <property type="entry name" value="AlkA_N"/>
</dbReference>
<organism evidence="13 14">
    <name type="scientific">Vibrio ulleungensis</name>
    <dbReference type="NCBI Taxonomy" id="2807619"/>
    <lineage>
        <taxon>Bacteria</taxon>
        <taxon>Pseudomonadati</taxon>
        <taxon>Pseudomonadota</taxon>
        <taxon>Gammaproteobacteria</taxon>
        <taxon>Vibrionales</taxon>
        <taxon>Vibrionaceae</taxon>
        <taxon>Vibrio</taxon>
    </lineage>
</organism>
<evidence type="ECO:0000256" key="3">
    <source>
        <dbReference type="ARBA" id="ARBA00022679"/>
    </source>
</evidence>
<keyword evidence="8" id="KW-0238">DNA-binding</keyword>
<keyword evidence="7" id="KW-0805">Transcription regulation</keyword>
<dbReference type="Gene3D" id="1.10.340.30">
    <property type="entry name" value="Hypothetical protein, domain 2"/>
    <property type="match status" value="1"/>
</dbReference>
<keyword evidence="3" id="KW-0808">Transferase</keyword>